<dbReference type="NCBIfam" id="NF001273">
    <property type="entry name" value="PRK00230.1"/>
    <property type="match status" value="1"/>
</dbReference>
<dbReference type="NCBIfam" id="TIGR01740">
    <property type="entry name" value="pyrF"/>
    <property type="match status" value="1"/>
</dbReference>
<evidence type="ECO:0000256" key="5">
    <source>
        <dbReference type="ARBA" id="ARBA00022793"/>
    </source>
</evidence>
<dbReference type="PANTHER" id="PTHR32119:SF2">
    <property type="entry name" value="OROTIDINE 5'-PHOSPHATE DECARBOXYLASE"/>
    <property type="match status" value="1"/>
</dbReference>
<protein>
    <recommendedName>
        <fullName evidence="4">Orotidine 5'-phosphate decarboxylase</fullName>
        <ecNumber evidence="3">4.1.1.23</ecNumber>
    </recommendedName>
    <alternativeName>
        <fullName evidence="8">OMP decarboxylase</fullName>
    </alternativeName>
</protein>
<evidence type="ECO:0000256" key="8">
    <source>
        <dbReference type="ARBA" id="ARBA00033428"/>
    </source>
</evidence>
<keyword evidence="6" id="KW-0665">Pyrimidine biosynthesis</keyword>
<organism evidence="10">
    <name type="scientific">marine metagenome</name>
    <dbReference type="NCBI Taxonomy" id="408172"/>
    <lineage>
        <taxon>unclassified sequences</taxon>
        <taxon>metagenomes</taxon>
        <taxon>ecological metagenomes</taxon>
    </lineage>
</organism>
<dbReference type="EC" id="4.1.1.23" evidence="3"/>
<dbReference type="HAMAP" id="MF_01200_B">
    <property type="entry name" value="OMPdecase_type1_B"/>
    <property type="match status" value="1"/>
</dbReference>
<dbReference type="SUPFAM" id="SSF51366">
    <property type="entry name" value="Ribulose-phoshate binding barrel"/>
    <property type="match status" value="1"/>
</dbReference>
<dbReference type="GO" id="GO:0004590">
    <property type="term" value="F:orotidine-5'-phosphate decarboxylase activity"/>
    <property type="evidence" value="ECO:0007669"/>
    <property type="project" value="UniProtKB-EC"/>
</dbReference>
<feature type="domain" description="Orotidine 5'-phosphate decarboxylase" evidence="9">
    <location>
        <begin position="4"/>
        <end position="223"/>
    </location>
</feature>
<dbReference type="Gene3D" id="3.20.20.70">
    <property type="entry name" value="Aldolase class I"/>
    <property type="match status" value="1"/>
</dbReference>
<evidence type="ECO:0000256" key="3">
    <source>
        <dbReference type="ARBA" id="ARBA00012321"/>
    </source>
</evidence>
<evidence type="ECO:0000256" key="2">
    <source>
        <dbReference type="ARBA" id="ARBA00011738"/>
    </source>
</evidence>
<comment type="pathway">
    <text evidence="1">Pyrimidine metabolism; UMP biosynthesis via de novo pathway; UMP from orotate: step 2/2.</text>
</comment>
<evidence type="ECO:0000256" key="4">
    <source>
        <dbReference type="ARBA" id="ARBA00021923"/>
    </source>
</evidence>
<keyword evidence="5" id="KW-0210">Decarboxylase</keyword>
<evidence type="ECO:0000259" key="9">
    <source>
        <dbReference type="SMART" id="SM00934"/>
    </source>
</evidence>
<evidence type="ECO:0000256" key="6">
    <source>
        <dbReference type="ARBA" id="ARBA00022975"/>
    </source>
</evidence>
<dbReference type="Pfam" id="PF00215">
    <property type="entry name" value="OMPdecase"/>
    <property type="match status" value="1"/>
</dbReference>
<dbReference type="CDD" id="cd04725">
    <property type="entry name" value="OMP_decarboxylase_like"/>
    <property type="match status" value="1"/>
</dbReference>
<evidence type="ECO:0000256" key="7">
    <source>
        <dbReference type="ARBA" id="ARBA00023239"/>
    </source>
</evidence>
<dbReference type="InterPro" id="IPR001754">
    <property type="entry name" value="OMPdeCOase_dom"/>
</dbReference>
<evidence type="ECO:0000313" key="10">
    <source>
        <dbReference type="EMBL" id="SVC27728.1"/>
    </source>
</evidence>
<dbReference type="GO" id="GO:0044205">
    <property type="term" value="P:'de novo' UMP biosynthetic process"/>
    <property type="evidence" value="ECO:0007669"/>
    <property type="project" value="UniProtKB-UniPathway"/>
</dbReference>
<gene>
    <name evidence="10" type="ORF">METZ01_LOCUS280582</name>
</gene>
<reference evidence="10" key="1">
    <citation type="submission" date="2018-05" db="EMBL/GenBank/DDBJ databases">
        <authorList>
            <person name="Lanie J.A."/>
            <person name="Ng W.-L."/>
            <person name="Kazmierczak K.M."/>
            <person name="Andrzejewski T.M."/>
            <person name="Davidsen T.M."/>
            <person name="Wayne K.J."/>
            <person name="Tettelin H."/>
            <person name="Glass J.I."/>
            <person name="Rusch D."/>
            <person name="Podicherti R."/>
            <person name="Tsui H.-C.T."/>
            <person name="Winkler M.E."/>
        </authorList>
    </citation>
    <scope>NUCLEOTIDE SEQUENCE</scope>
</reference>
<dbReference type="InterPro" id="IPR011060">
    <property type="entry name" value="RibuloseP-bd_barrel"/>
</dbReference>
<accession>A0A382KT38</accession>
<keyword evidence="7" id="KW-0456">Lyase</keyword>
<dbReference type="UniPathway" id="UPA00070">
    <property type="reaction ID" value="UER00120"/>
</dbReference>
<dbReference type="EMBL" id="UINC01082709">
    <property type="protein sequence ID" value="SVC27728.1"/>
    <property type="molecule type" value="Genomic_DNA"/>
</dbReference>
<evidence type="ECO:0000256" key="1">
    <source>
        <dbReference type="ARBA" id="ARBA00004861"/>
    </source>
</evidence>
<dbReference type="InterPro" id="IPR014732">
    <property type="entry name" value="OMPdecase"/>
</dbReference>
<proteinExistence type="inferred from homology"/>
<dbReference type="PANTHER" id="PTHR32119">
    <property type="entry name" value="OROTIDINE 5'-PHOSPHATE DECARBOXYLASE"/>
    <property type="match status" value="1"/>
</dbReference>
<dbReference type="PROSITE" id="PS00156">
    <property type="entry name" value="OMPDECASE"/>
    <property type="match status" value="1"/>
</dbReference>
<dbReference type="FunFam" id="3.20.20.70:FF:000015">
    <property type="entry name" value="Orotidine 5'-phosphate decarboxylase"/>
    <property type="match status" value="1"/>
</dbReference>
<dbReference type="InterPro" id="IPR047596">
    <property type="entry name" value="OMPdecase_bac"/>
</dbReference>
<sequence>MGSPIIVALDLDQKSALKLANKIDPQDCKVKVGSQLFTASGPKVIKELKNLGFEIFLDLKFHDIPNTVRKAVETAIEMGVWMLNVHSLGGKEMLKAAYEAKETASIKPILIGVTMLTSLDNKSIKQVGLQMNIEDQVLLLTDLCKEEGLDGVVCSPNELVLLRENVNKDFLLVTPGIRSLKVENDDQKRTSTVSEAIEKGADYVVIGREITSDKDPNKKIKKIIETV</sequence>
<dbReference type="SMART" id="SM00934">
    <property type="entry name" value="OMPdecase"/>
    <property type="match status" value="1"/>
</dbReference>
<dbReference type="GO" id="GO:0006207">
    <property type="term" value="P:'de novo' pyrimidine nucleobase biosynthetic process"/>
    <property type="evidence" value="ECO:0007669"/>
    <property type="project" value="InterPro"/>
</dbReference>
<dbReference type="AlphaFoldDB" id="A0A382KT38"/>
<dbReference type="GO" id="GO:0005829">
    <property type="term" value="C:cytosol"/>
    <property type="evidence" value="ECO:0007669"/>
    <property type="project" value="TreeGrafter"/>
</dbReference>
<dbReference type="InterPro" id="IPR018089">
    <property type="entry name" value="OMPdecase_AS"/>
</dbReference>
<dbReference type="InterPro" id="IPR013785">
    <property type="entry name" value="Aldolase_TIM"/>
</dbReference>
<comment type="subunit">
    <text evidence="2">Homodimer.</text>
</comment>
<name>A0A382KT38_9ZZZZ</name>